<dbReference type="AlphaFoldDB" id="A0A9N9CQY3"/>
<sequence length="56" mass="6253">MQIVEAAEFPELFDVPQRQVTLREAARGQSVVSSSSRQIRCACRGRCTDGRCHKTS</sequence>
<accession>A0A9N9CQY3</accession>
<feature type="non-terminal residue" evidence="1">
    <location>
        <position position="56"/>
    </location>
</feature>
<name>A0A9N9CQY3_9GLOM</name>
<evidence type="ECO:0000313" key="1">
    <source>
        <dbReference type="EMBL" id="CAG8612764.1"/>
    </source>
</evidence>
<evidence type="ECO:0000313" key="2">
    <source>
        <dbReference type="Proteomes" id="UP000789572"/>
    </source>
</evidence>
<dbReference type="Proteomes" id="UP000789572">
    <property type="component" value="Unassembled WGS sequence"/>
</dbReference>
<comment type="caution">
    <text evidence="1">The sequence shown here is derived from an EMBL/GenBank/DDBJ whole genome shotgun (WGS) entry which is preliminary data.</text>
</comment>
<proteinExistence type="predicted"/>
<dbReference type="EMBL" id="CAJVPJ010002093">
    <property type="protein sequence ID" value="CAG8612764.1"/>
    <property type="molecule type" value="Genomic_DNA"/>
</dbReference>
<keyword evidence="2" id="KW-1185">Reference proteome</keyword>
<reference evidence="1" key="1">
    <citation type="submission" date="2021-06" db="EMBL/GenBank/DDBJ databases">
        <authorList>
            <person name="Kallberg Y."/>
            <person name="Tangrot J."/>
            <person name="Rosling A."/>
        </authorList>
    </citation>
    <scope>NUCLEOTIDE SEQUENCE</scope>
    <source>
        <strain evidence="1">IA702</strain>
    </source>
</reference>
<protein>
    <submittedName>
        <fullName evidence="1">1548_t:CDS:1</fullName>
    </submittedName>
</protein>
<gene>
    <name evidence="1" type="ORF">POCULU_LOCUS8030</name>
</gene>
<organism evidence="1 2">
    <name type="scientific">Paraglomus occultum</name>
    <dbReference type="NCBI Taxonomy" id="144539"/>
    <lineage>
        <taxon>Eukaryota</taxon>
        <taxon>Fungi</taxon>
        <taxon>Fungi incertae sedis</taxon>
        <taxon>Mucoromycota</taxon>
        <taxon>Glomeromycotina</taxon>
        <taxon>Glomeromycetes</taxon>
        <taxon>Paraglomerales</taxon>
        <taxon>Paraglomeraceae</taxon>
        <taxon>Paraglomus</taxon>
    </lineage>
</organism>